<evidence type="ECO:0000313" key="3">
    <source>
        <dbReference type="Proteomes" id="UP000326912"/>
    </source>
</evidence>
<keyword evidence="1" id="KW-1133">Transmembrane helix</keyword>
<keyword evidence="1" id="KW-0812">Transmembrane</keyword>
<evidence type="ECO:0000313" key="2">
    <source>
        <dbReference type="EMBL" id="GER85982.1"/>
    </source>
</evidence>
<dbReference type="AlphaFoldDB" id="A0A5J4KGV4"/>
<proteinExistence type="predicted"/>
<keyword evidence="1" id="KW-0472">Membrane</keyword>
<organism evidence="2 3">
    <name type="scientific">Dictyobacter vulcani</name>
    <dbReference type="NCBI Taxonomy" id="2607529"/>
    <lineage>
        <taxon>Bacteria</taxon>
        <taxon>Bacillati</taxon>
        <taxon>Chloroflexota</taxon>
        <taxon>Ktedonobacteria</taxon>
        <taxon>Ktedonobacterales</taxon>
        <taxon>Dictyobacteraceae</taxon>
        <taxon>Dictyobacter</taxon>
    </lineage>
</organism>
<evidence type="ECO:0000256" key="1">
    <source>
        <dbReference type="SAM" id="Phobius"/>
    </source>
</evidence>
<gene>
    <name evidence="2" type="ORF">KDW_01440</name>
</gene>
<feature type="transmembrane region" description="Helical" evidence="1">
    <location>
        <begin position="6"/>
        <end position="26"/>
    </location>
</feature>
<dbReference type="Proteomes" id="UP000326912">
    <property type="component" value="Unassembled WGS sequence"/>
</dbReference>
<protein>
    <submittedName>
        <fullName evidence="2">Uncharacterized protein</fullName>
    </submittedName>
</protein>
<comment type="caution">
    <text evidence="2">The sequence shown here is derived from an EMBL/GenBank/DDBJ whole genome shotgun (WGS) entry which is preliminary data.</text>
</comment>
<accession>A0A5J4KGV4</accession>
<reference evidence="2 3" key="1">
    <citation type="submission" date="2019-10" db="EMBL/GenBank/DDBJ databases">
        <title>Dictyobacter vulcani sp. nov., within the class Ktedonobacteria, isolated from soil of volcanic Mt. Zao.</title>
        <authorList>
            <person name="Zheng Y."/>
            <person name="Wang C.M."/>
            <person name="Sakai Y."/>
            <person name="Abe K."/>
            <person name="Yokota A."/>
            <person name="Yabe S."/>
        </authorList>
    </citation>
    <scope>NUCLEOTIDE SEQUENCE [LARGE SCALE GENOMIC DNA]</scope>
    <source>
        <strain evidence="2 3">W12</strain>
    </source>
</reference>
<keyword evidence="3" id="KW-1185">Reference proteome</keyword>
<dbReference type="EMBL" id="BKZW01000001">
    <property type="protein sequence ID" value="GER85982.1"/>
    <property type="molecule type" value="Genomic_DNA"/>
</dbReference>
<name>A0A5J4KGV4_9CHLR</name>
<sequence length="53" mass="6085">MTYLNYIIIYIIYVSVKGFVVVSLSVHDKVLKCYGIGHKFLANSNIAFTMAYY</sequence>